<dbReference type="PANTHER" id="PTHR10742:SF416">
    <property type="entry name" value="SPERMINE OXIDASE"/>
    <property type="match status" value="1"/>
</dbReference>
<reference evidence="2" key="1">
    <citation type="submission" date="2013-04" db="EMBL/GenBank/DDBJ databases">
        <title>An insight into the transcriptome of the digestive tract of the blood sucking bug, Rhodnius prolixus.</title>
        <authorList>
            <person name="Ribeiro J.M.C."/>
            <person name="Genta F.A."/>
            <person name="Sorgine M.H.F."/>
            <person name="Paiva-Silva G.O."/>
            <person name="Majerowicz D."/>
            <person name="Medeiros M."/>
            <person name="Koerich L."/>
            <person name="Terra W.R."/>
            <person name="Ferreira C."/>
            <person name="Pimentel A.C."/>
            <person name="Bisch P.M."/>
            <person name="Diniz M.M.P."/>
            <person name="Nascimento R."/>
            <person name="Salmon D."/>
            <person name="Silber A.M."/>
            <person name="Alves M."/>
            <person name="Oliveira M.F."/>
            <person name="Gondim K.C."/>
            <person name="Silva Neto M.A.C."/>
            <person name="Atella G.C."/>
            <person name="Araujo H."/>
            <person name="Dias F.S."/>
            <person name="Polycarpo C.R."/>
            <person name="Fampa P."/>
            <person name="Melo A.C."/>
            <person name="Tanaka A.S."/>
            <person name="Balczun C."/>
            <person name="Oliveira J.H.M."/>
            <person name="Goncalves R."/>
            <person name="Lazoski C."/>
            <person name="Pereira M.A."/>
            <person name="Rivera-Pomar R."/>
            <person name="Diambra L."/>
            <person name="Schaub G.A."/>
            <person name="Garcia E.S."/>
            <person name="Azambuja P."/>
            <person name="Braz G.R.C."/>
            <person name="Oliveira P.L."/>
        </authorList>
    </citation>
    <scope>NUCLEOTIDE SEQUENCE</scope>
</reference>
<dbReference type="Pfam" id="PF01593">
    <property type="entry name" value="Amino_oxidase"/>
    <property type="match status" value="1"/>
</dbReference>
<dbReference type="InterPro" id="IPR050281">
    <property type="entry name" value="Flavin_monoamine_oxidase"/>
</dbReference>
<dbReference type="VEuPathDB" id="VectorBase:RPRC003262"/>
<dbReference type="EMBL" id="GAHY01001553">
    <property type="protein sequence ID" value="JAA75957.1"/>
    <property type="molecule type" value="mRNA"/>
</dbReference>
<organism evidence="2">
    <name type="scientific">Rhodnius prolixus</name>
    <name type="common">Triatomid bug</name>
    <dbReference type="NCBI Taxonomy" id="13249"/>
    <lineage>
        <taxon>Eukaryota</taxon>
        <taxon>Metazoa</taxon>
        <taxon>Ecdysozoa</taxon>
        <taxon>Arthropoda</taxon>
        <taxon>Hexapoda</taxon>
        <taxon>Insecta</taxon>
        <taxon>Pterygota</taxon>
        <taxon>Neoptera</taxon>
        <taxon>Paraneoptera</taxon>
        <taxon>Hemiptera</taxon>
        <taxon>Heteroptera</taxon>
        <taxon>Panheteroptera</taxon>
        <taxon>Cimicomorpha</taxon>
        <taxon>Reduviidae</taxon>
        <taxon>Triatominae</taxon>
        <taxon>Rhodnius</taxon>
    </lineage>
</organism>
<dbReference type="InterPro" id="IPR036188">
    <property type="entry name" value="FAD/NAD-bd_sf"/>
</dbReference>
<proteinExistence type="evidence at transcript level"/>
<sequence>MLLGNQECNLNNIQKPLCKLRDVRIHQLRHHTKEIVGPCPKSCATLQGEPCMTDPCFLDPCLPQPKVVIVGAGMAGLSAAHRLASCGLRNFEILEATDRPGGRIHSCWLGNVVGELGAQWISGGSEANPTFTLACMEGLLKEPLCRRKVTKDDIICLISDGRAIDSFSASVGINIFRNEKATSPGHFSTVQGARLSGVREAERILQLVRKYRGPPKEESSAAVQ</sequence>
<dbReference type="SUPFAM" id="SSF51905">
    <property type="entry name" value="FAD/NAD(P)-binding domain"/>
    <property type="match status" value="1"/>
</dbReference>
<dbReference type="InterPro" id="IPR002937">
    <property type="entry name" value="Amino_oxidase"/>
</dbReference>
<name>R4FL75_RHOPR</name>
<dbReference type="GO" id="GO:0046592">
    <property type="term" value="F:polyamine oxidase activity"/>
    <property type="evidence" value="ECO:0007669"/>
    <property type="project" value="TreeGrafter"/>
</dbReference>
<accession>R4FL75</accession>
<evidence type="ECO:0000313" key="2">
    <source>
        <dbReference type="EMBL" id="JAA75957.1"/>
    </source>
</evidence>
<dbReference type="PANTHER" id="PTHR10742">
    <property type="entry name" value="FLAVIN MONOAMINE OXIDASE"/>
    <property type="match status" value="1"/>
</dbReference>
<feature type="domain" description="Amine oxidase" evidence="1">
    <location>
        <begin position="74"/>
        <end position="149"/>
    </location>
</feature>
<dbReference type="AlphaFoldDB" id="R4FL75"/>
<dbReference type="Gene3D" id="3.50.50.60">
    <property type="entry name" value="FAD/NAD(P)-binding domain"/>
    <property type="match status" value="1"/>
</dbReference>
<evidence type="ECO:0000259" key="1">
    <source>
        <dbReference type="Pfam" id="PF01593"/>
    </source>
</evidence>
<protein>
    <submittedName>
        <fullName evidence="2">Putative flavin-containing amine oxidase</fullName>
    </submittedName>
</protein>